<gene>
    <name evidence="2" type="ORF">XIS1_60003</name>
</gene>
<accession>A0A1N6MZB5</accession>
<evidence type="ECO:0000313" key="3">
    <source>
        <dbReference type="Proteomes" id="UP000196435"/>
    </source>
</evidence>
<reference evidence="3" key="1">
    <citation type="submission" date="2016-12" db="EMBL/GenBank/DDBJ databases">
        <authorList>
            <person name="Gaudriault S."/>
        </authorList>
    </citation>
    <scope>NUCLEOTIDE SEQUENCE [LARGE SCALE GENOMIC DNA]</scope>
    <source>
        <strain evidence="3">HGB1681 (deposited as PTA-6826 in the American Type Culture Collection)</strain>
    </source>
</reference>
<protein>
    <submittedName>
        <fullName evidence="2">Uncharacterized protein</fullName>
    </submittedName>
</protein>
<keyword evidence="1" id="KW-0472">Membrane</keyword>
<feature type="transmembrane region" description="Helical" evidence="1">
    <location>
        <begin position="12"/>
        <end position="35"/>
    </location>
</feature>
<keyword evidence="1" id="KW-1133">Transmembrane helix</keyword>
<organism evidence="2 3">
    <name type="scientific">Xenorhabdus innexi</name>
    <dbReference type="NCBI Taxonomy" id="290109"/>
    <lineage>
        <taxon>Bacteria</taxon>
        <taxon>Pseudomonadati</taxon>
        <taxon>Pseudomonadota</taxon>
        <taxon>Gammaproteobacteria</taxon>
        <taxon>Enterobacterales</taxon>
        <taxon>Morganellaceae</taxon>
        <taxon>Xenorhabdus</taxon>
    </lineage>
</organism>
<proteinExistence type="predicted"/>
<evidence type="ECO:0000313" key="2">
    <source>
        <dbReference type="EMBL" id="SIP74223.1"/>
    </source>
</evidence>
<dbReference type="EMBL" id="FTLG01000203">
    <property type="protein sequence ID" value="SIP74223.1"/>
    <property type="molecule type" value="Genomic_DNA"/>
</dbReference>
<dbReference type="AlphaFoldDB" id="A0A1N6MZB5"/>
<name>A0A1N6MZB5_9GAMM</name>
<sequence length="45" mass="5218">MIVIFKYNLIQLFFGGFIYSVVDIIFVCGLMNAVMPYFNMVFNNA</sequence>
<keyword evidence="1" id="KW-0812">Transmembrane</keyword>
<dbReference type="Proteomes" id="UP000196435">
    <property type="component" value="Unassembled WGS sequence"/>
</dbReference>
<evidence type="ECO:0000256" key="1">
    <source>
        <dbReference type="SAM" id="Phobius"/>
    </source>
</evidence>